<dbReference type="RefSeq" id="WP_089790282.1">
    <property type="nucleotide sequence ID" value="NZ_FOIU01000001.1"/>
</dbReference>
<organism evidence="2 3">
    <name type="scientific">Chryseobacterium wanjuense</name>
    <dbReference type="NCBI Taxonomy" id="356305"/>
    <lineage>
        <taxon>Bacteria</taxon>
        <taxon>Pseudomonadati</taxon>
        <taxon>Bacteroidota</taxon>
        <taxon>Flavobacteriia</taxon>
        <taxon>Flavobacteriales</taxon>
        <taxon>Weeksellaceae</taxon>
        <taxon>Chryseobacterium group</taxon>
        <taxon>Chryseobacterium</taxon>
    </lineage>
</organism>
<dbReference type="EMBL" id="FOIU01000001">
    <property type="protein sequence ID" value="SEV93475.1"/>
    <property type="molecule type" value="Genomic_DNA"/>
</dbReference>
<dbReference type="Proteomes" id="UP000199469">
    <property type="component" value="Unassembled WGS sequence"/>
</dbReference>
<evidence type="ECO:0008006" key="4">
    <source>
        <dbReference type="Google" id="ProtNLM"/>
    </source>
</evidence>
<name>A0A1I0MYB9_9FLAO</name>
<evidence type="ECO:0000313" key="3">
    <source>
        <dbReference type="Proteomes" id="UP000199469"/>
    </source>
</evidence>
<evidence type="ECO:0000313" key="2">
    <source>
        <dbReference type="EMBL" id="SEV93475.1"/>
    </source>
</evidence>
<dbReference type="AlphaFoldDB" id="A0A1I0MYB9"/>
<dbReference type="OrthoDB" id="1345111at2"/>
<proteinExistence type="predicted"/>
<dbReference type="STRING" id="356305.SAMN05421841_0266"/>
<feature type="chain" id="PRO_5011617631" description="C1q domain-containing protein" evidence="1">
    <location>
        <begin position="20"/>
        <end position="266"/>
    </location>
</feature>
<evidence type="ECO:0000256" key="1">
    <source>
        <dbReference type="SAM" id="SignalP"/>
    </source>
</evidence>
<reference evidence="3" key="1">
    <citation type="submission" date="2016-10" db="EMBL/GenBank/DDBJ databases">
        <authorList>
            <person name="Varghese N."/>
            <person name="Submissions S."/>
        </authorList>
    </citation>
    <scope>NUCLEOTIDE SEQUENCE [LARGE SCALE GENOMIC DNA]</scope>
    <source>
        <strain evidence="3">DSM 17724</strain>
    </source>
</reference>
<keyword evidence="3" id="KW-1185">Reference proteome</keyword>
<accession>A0A1I0MYB9</accession>
<sequence length="266" mass="28268">MKKTLFTVILTVLSHVFYAQVGINTPNPQATLDVVGQEKNLRKVDGIIAPRLAGNQLKAKDGLYGSSQIGAIVYATSPASPVSTKTQNVTAVGYYYFDGSVWVAFNTSKNINDATRYLGGTVYVKFQQQSGGNLSNSKVIGGTENTNYNVGTVSQTSLKGGIDSVIGNGYTISNPRSGIFDIKFDNPLTQIYGISVNIVDSYGYNDGNQSNIPAGTGSTATEPGMRLLTNDNAQVSYISNSIIRVKTGNSNGGLDNRSFTFLVTGV</sequence>
<gene>
    <name evidence="2" type="ORF">SAMN05421841_0266</name>
</gene>
<keyword evidence="1" id="KW-0732">Signal</keyword>
<protein>
    <recommendedName>
        <fullName evidence="4">C1q domain-containing protein</fullName>
    </recommendedName>
</protein>
<feature type="signal peptide" evidence="1">
    <location>
        <begin position="1"/>
        <end position="19"/>
    </location>
</feature>